<dbReference type="AlphaFoldDB" id="J9DXX2"/>
<reference evidence="2" key="1">
    <citation type="submission" date="2012-08" db="EMBL/GenBank/DDBJ databases">
        <title>The Genome Sequence of Wuchereria bancrofti.</title>
        <authorList>
            <person name="Nutman T.B."/>
            <person name="Fink D.L."/>
            <person name="Russ C."/>
            <person name="Young S."/>
            <person name="Zeng Q."/>
            <person name="Koehrsen M."/>
            <person name="Alvarado L."/>
            <person name="Berlin A."/>
            <person name="Chapman S.B."/>
            <person name="Chen Z."/>
            <person name="Freedman E."/>
            <person name="Gellesch M."/>
            <person name="Goldberg J."/>
            <person name="Griggs A."/>
            <person name="Gujja S."/>
            <person name="Heilman E.R."/>
            <person name="Heiman D."/>
            <person name="Hepburn T."/>
            <person name="Howarth C."/>
            <person name="Jen D."/>
            <person name="Larson L."/>
            <person name="Lewis B."/>
            <person name="Mehta T."/>
            <person name="Park D."/>
            <person name="Pearson M."/>
            <person name="Roberts A."/>
            <person name="Saif S."/>
            <person name="Shea T."/>
            <person name="Shenoy N."/>
            <person name="Sisk P."/>
            <person name="Stolte C."/>
            <person name="Sykes S."/>
            <person name="Walk T."/>
            <person name="White J."/>
            <person name="Yandava C."/>
            <person name="Haas B."/>
            <person name="Henn M.R."/>
            <person name="Nusbaum C."/>
            <person name="Birren B."/>
        </authorList>
    </citation>
    <scope>NUCLEOTIDE SEQUENCE [LARGE SCALE GENOMIC DNA]</scope>
    <source>
        <strain evidence="2">NA</strain>
    </source>
</reference>
<dbReference type="EMBL" id="ADBV01011776">
    <property type="protein sequence ID" value="EJW74676.1"/>
    <property type="molecule type" value="Genomic_DNA"/>
</dbReference>
<feature type="non-terminal residue" evidence="1">
    <location>
        <position position="1"/>
    </location>
</feature>
<comment type="caution">
    <text evidence="1">The sequence shown here is derived from an EMBL/GenBank/DDBJ whole genome shotgun (WGS) entry which is preliminary data.</text>
</comment>
<protein>
    <submittedName>
        <fullName evidence="1">Uncharacterized protein</fullName>
    </submittedName>
</protein>
<evidence type="ECO:0000313" key="1">
    <source>
        <dbReference type="EMBL" id="EJW74676.1"/>
    </source>
</evidence>
<sequence>ETCRRFLQLAVPHFAYIGGMSLLECTNKMNSLYTFEEILNAILKNKIDTSSSAKLIER</sequence>
<dbReference type="Proteomes" id="UP000004810">
    <property type="component" value="Unassembled WGS sequence"/>
</dbReference>
<evidence type="ECO:0000313" key="2">
    <source>
        <dbReference type="Proteomes" id="UP000004810"/>
    </source>
</evidence>
<organism evidence="1 2">
    <name type="scientific">Wuchereria bancrofti</name>
    <dbReference type="NCBI Taxonomy" id="6293"/>
    <lineage>
        <taxon>Eukaryota</taxon>
        <taxon>Metazoa</taxon>
        <taxon>Ecdysozoa</taxon>
        <taxon>Nematoda</taxon>
        <taxon>Chromadorea</taxon>
        <taxon>Rhabditida</taxon>
        <taxon>Spirurina</taxon>
        <taxon>Spiruromorpha</taxon>
        <taxon>Filarioidea</taxon>
        <taxon>Onchocercidae</taxon>
        <taxon>Wuchereria</taxon>
    </lineage>
</organism>
<accession>J9DXX2</accession>
<gene>
    <name evidence="1" type="ORF">WUBG_14415</name>
</gene>
<name>J9DXX2_WUCBA</name>
<proteinExistence type="predicted"/>